<name>A0A4S8LJP9_DENBC</name>
<organism evidence="2 3">
    <name type="scientific">Dendrothele bispora (strain CBS 962.96)</name>
    <dbReference type="NCBI Taxonomy" id="1314807"/>
    <lineage>
        <taxon>Eukaryota</taxon>
        <taxon>Fungi</taxon>
        <taxon>Dikarya</taxon>
        <taxon>Basidiomycota</taxon>
        <taxon>Agaricomycotina</taxon>
        <taxon>Agaricomycetes</taxon>
        <taxon>Agaricomycetidae</taxon>
        <taxon>Agaricales</taxon>
        <taxon>Agaricales incertae sedis</taxon>
        <taxon>Dendrothele</taxon>
    </lineage>
</organism>
<accession>A0A4S8LJP9</accession>
<dbReference type="AlphaFoldDB" id="A0A4S8LJP9"/>
<dbReference type="Proteomes" id="UP000297245">
    <property type="component" value="Unassembled WGS sequence"/>
</dbReference>
<reference evidence="2 3" key="1">
    <citation type="journal article" date="2019" name="Nat. Ecol. Evol.">
        <title>Megaphylogeny resolves global patterns of mushroom evolution.</title>
        <authorList>
            <person name="Varga T."/>
            <person name="Krizsan K."/>
            <person name="Foldi C."/>
            <person name="Dima B."/>
            <person name="Sanchez-Garcia M."/>
            <person name="Sanchez-Ramirez S."/>
            <person name="Szollosi G.J."/>
            <person name="Szarkandi J.G."/>
            <person name="Papp V."/>
            <person name="Albert L."/>
            <person name="Andreopoulos W."/>
            <person name="Angelini C."/>
            <person name="Antonin V."/>
            <person name="Barry K.W."/>
            <person name="Bougher N.L."/>
            <person name="Buchanan P."/>
            <person name="Buyck B."/>
            <person name="Bense V."/>
            <person name="Catcheside P."/>
            <person name="Chovatia M."/>
            <person name="Cooper J."/>
            <person name="Damon W."/>
            <person name="Desjardin D."/>
            <person name="Finy P."/>
            <person name="Geml J."/>
            <person name="Haridas S."/>
            <person name="Hughes K."/>
            <person name="Justo A."/>
            <person name="Karasinski D."/>
            <person name="Kautmanova I."/>
            <person name="Kiss B."/>
            <person name="Kocsube S."/>
            <person name="Kotiranta H."/>
            <person name="LaButti K.M."/>
            <person name="Lechner B.E."/>
            <person name="Liimatainen K."/>
            <person name="Lipzen A."/>
            <person name="Lukacs Z."/>
            <person name="Mihaltcheva S."/>
            <person name="Morgado L.N."/>
            <person name="Niskanen T."/>
            <person name="Noordeloos M.E."/>
            <person name="Ohm R.A."/>
            <person name="Ortiz-Santana B."/>
            <person name="Ovrebo C."/>
            <person name="Racz N."/>
            <person name="Riley R."/>
            <person name="Savchenko A."/>
            <person name="Shiryaev A."/>
            <person name="Soop K."/>
            <person name="Spirin V."/>
            <person name="Szebenyi C."/>
            <person name="Tomsovsky M."/>
            <person name="Tulloss R.E."/>
            <person name="Uehling J."/>
            <person name="Grigoriev I.V."/>
            <person name="Vagvolgyi C."/>
            <person name="Papp T."/>
            <person name="Martin F.M."/>
            <person name="Miettinen O."/>
            <person name="Hibbett D.S."/>
            <person name="Nagy L.G."/>
        </authorList>
    </citation>
    <scope>NUCLEOTIDE SEQUENCE [LARGE SCALE GENOMIC DNA]</scope>
    <source>
        <strain evidence="2 3">CBS 962.96</strain>
    </source>
</reference>
<proteinExistence type="predicted"/>
<feature type="compositionally biased region" description="Basic and acidic residues" evidence="1">
    <location>
        <begin position="51"/>
        <end position="70"/>
    </location>
</feature>
<sequence>MDNDDIWLQGDEELDLLKKKYPHVQDDDETLAWLVERRARARQRRRAHLAYQRERPRKIAEAKERNERRRQNFLGMTDDEKKVAREAHRSAQARYRMGNEKMLAEKECARRQQKKMAKSLPTVRFSLYDALTKAKMFVLL</sequence>
<gene>
    <name evidence="2" type="ORF">K435DRAFT_865407</name>
</gene>
<protein>
    <submittedName>
        <fullName evidence="2">Uncharacterized protein</fullName>
    </submittedName>
</protein>
<keyword evidence="3" id="KW-1185">Reference proteome</keyword>
<feature type="region of interest" description="Disordered" evidence="1">
    <location>
        <begin position="46"/>
        <end position="83"/>
    </location>
</feature>
<evidence type="ECO:0000313" key="3">
    <source>
        <dbReference type="Proteomes" id="UP000297245"/>
    </source>
</evidence>
<evidence type="ECO:0000256" key="1">
    <source>
        <dbReference type="SAM" id="MobiDB-lite"/>
    </source>
</evidence>
<dbReference type="EMBL" id="ML179372">
    <property type="protein sequence ID" value="THU89324.1"/>
    <property type="molecule type" value="Genomic_DNA"/>
</dbReference>
<evidence type="ECO:0000313" key="2">
    <source>
        <dbReference type="EMBL" id="THU89324.1"/>
    </source>
</evidence>